<dbReference type="Proteomes" id="UP001208570">
    <property type="component" value="Unassembled WGS sequence"/>
</dbReference>
<dbReference type="PANTHER" id="PTHR24412">
    <property type="entry name" value="KELCH PROTEIN"/>
    <property type="match status" value="1"/>
</dbReference>
<dbReference type="Gene3D" id="1.25.40.420">
    <property type="match status" value="1"/>
</dbReference>
<keyword evidence="5" id="KW-1185">Reference proteome</keyword>
<dbReference type="Pfam" id="PF00651">
    <property type="entry name" value="BTB"/>
    <property type="match status" value="1"/>
</dbReference>
<dbReference type="InterPro" id="IPR006652">
    <property type="entry name" value="Kelch_1"/>
</dbReference>
<evidence type="ECO:0000259" key="3">
    <source>
        <dbReference type="PROSITE" id="PS50097"/>
    </source>
</evidence>
<organism evidence="4 5">
    <name type="scientific">Paralvinella palmiformis</name>
    <dbReference type="NCBI Taxonomy" id="53620"/>
    <lineage>
        <taxon>Eukaryota</taxon>
        <taxon>Metazoa</taxon>
        <taxon>Spiralia</taxon>
        <taxon>Lophotrochozoa</taxon>
        <taxon>Annelida</taxon>
        <taxon>Polychaeta</taxon>
        <taxon>Sedentaria</taxon>
        <taxon>Canalipalpata</taxon>
        <taxon>Terebellida</taxon>
        <taxon>Terebelliformia</taxon>
        <taxon>Alvinellidae</taxon>
        <taxon>Paralvinella</taxon>
    </lineage>
</organism>
<dbReference type="InterPro" id="IPR011705">
    <property type="entry name" value="BACK"/>
</dbReference>
<evidence type="ECO:0000256" key="1">
    <source>
        <dbReference type="ARBA" id="ARBA00022441"/>
    </source>
</evidence>
<dbReference type="EMBL" id="JAODUP010000271">
    <property type="protein sequence ID" value="KAK2154317.1"/>
    <property type="molecule type" value="Genomic_DNA"/>
</dbReference>
<dbReference type="SUPFAM" id="SSF54695">
    <property type="entry name" value="POZ domain"/>
    <property type="match status" value="1"/>
</dbReference>
<dbReference type="Pfam" id="PF07707">
    <property type="entry name" value="BACK"/>
    <property type="match status" value="1"/>
</dbReference>
<reference evidence="4" key="1">
    <citation type="journal article" date="2023" name="Mol. Biol. Evol.">
        <title>Third-Generation Sequencing Reveals the Adaptive Role of the Epigenome in Three Deep-Sea Polychaetes.</title>
        <authorList>
            <person name="Perez M."/>
            <person name="Aroh O."/>
            <person name="Sun Y."/>
            <person name="Lan Y."/>
            <person name="Juniper S.K."/>
            <person name="Young C.R."/>
            <person name="Angers B."/>
            <person name="Qian P.Y."/>
        </authorList>
    </citation>
    <scope>NUCLEOTIDE SEQUENCE</scope>
    <source>
        <strain evidence="4">P08H-3</strain>
    </source>
</reference>
<comment type="caution">
    <text evidence="4">The sequence shown here is derived from an EMBL/GenBank/DDBJ whole genome shotgun (WGS) entry which is preliminary data.</text>
</comment>
<dbReference type="SMART" id="SM00225">
    <property type="entry name" value="BTB"/>
    <property type="match status" value="1"/>
</dbReference>
<dbReference type="PANTHER" id="PTHR24412:SF463">
    <property type="entry name" value="KELCH-LIKE PROTEIN 40A"/>
    <property type="match status" value="1"/>
</dbReference>
<feature type="domain" description="BTB" evidence="3">
    <location>
        <begin position="44"/>
        <end position="111"/>
    </location>
</feature>
<dbReference type="InterPro" id="IPR011333">
    <property type="entry name" value="SKP1/BTB/POZ_sf"/>
</dbReference>
<dbReference type="SMART" id="SM00875">
    <property type="entry name" value="BACK"/>
    <property type="match status" value="1"/>
</dbReference>
<keyword evidence="2" id="KW-0677">Repeat</keyword>
<dbReference type="FunFam" id="1.25.40.420:FF:000001">
    <property type="entry name" value="Kelch-like family member 12"/>
    <property type="match status" value="1"/>
</dbReference>
<dbReference type="Gene3D" id="2.120.10.80">
    <property type="entry name" value="Kelch-type beta propeller"/>
    <property type="match status" value="1"/>
</dbReference>
<dbReference type="Gene3D" id="3.30.710.10">
    <property type="entry name" value="Potassium Channel Kv1.1, Chain A"/>
    <property type="match status" value="1"/>
</dbReference>
<dbReference type="InterPro" id="IPR015915">
    <property type="entry name" value="Kelch-typ_b-propeller"/>
</dbReference>
<dbReference type="InterPro" id="IPR000210">
    <property type="entry name" value="BTB/POZ_dom"/>
</dbReference>
<dbReference type="Pfam" id="PF24681">
    <property type="entry name" value="Kelch_KLHDC2_KLHL20_DRC7"/>
    <property type="match status" value="1"/>
</dbReference>
<keyword evidence="1" id="KW-0880">Kelch repeat</keyword>
<accession>A0AAD9JJU4</accession>
<evidence type="ECO:0000256" key="2">
    <source>
        <dbReference type="ARBA" id="ARBA00022737"/>
    </source>
</evidence>
<name>A0AAD9JJU4_9ANNE</name>
<evidence type="ECO:0000313" key="4">
    <source>
        <dbReference type="EMBL" id="KAK2154317.1"/>
    </source>
</evidence>
<dbReference type="SMART" id="SM00612">
    <property type="entry name" value="Kelch"/>
    <property type="match status" value="4"/>
</dbReference>
<dbReference type="PROSITE" id="PS50097">
    <property type="entry name" value="BTB"/>
    <property type="match status" value="1"/>
</dbReference>
<protein>
    <recommendedName>
        <fullName evidence="3">BTB domain-containing protein</fullName>
    </recommendedName>
</protein>
<dbReference type="AlphaFoldDB" id="A0AAD9JJU4"/>
<dbReference type="PIRSF" id="PIRSF037037">
    <property type="entry name" value="Kelch-like_protein_gigaxonin"/>
    <property type="match status" value="1"/>
</dbReference>
<sequence>MALERSTISSFTSQNESQAVGELISREVCLLEGIRELYSSKMFTDIVITVAGKEFECHKLILAICSPFFMAMFSSDMRETRQDRVEMKEITSSTMELVLDYVYTGQVKFGEETVQNLLSAANMLQLIALRNGCEEFMINNISATNCIGVYFFAKAHQCEKLAKKSKDMMNSKFAELCHQEEFLMLPHDKLIQMIQDDAINVDKEETIYEACLAWLQYDLINRQCHLVDVLKHIRFANISSYYFCDVIDTSQLLGEFDEIKRILSLVKYRHMLKDRQGEVELNLVPRCGMSYERGVLIMANPYHDDYLKKYNTMELLLPSTGEIKHLCKLPHSVSMPGACVTGDNQIYLAGGAIRKTDYRGPLVTEGVTTSLFLFDKSFGSWQVKAKMNFGRAQFALVLVDGLIYAIGGQSNHDLLDIVECYNPSSNQWTVVSPLPKKLRCMTAVSYRGRLYCFGGETSSEITNAAYRYDVNEDQWIELPPMQIARALAGSVVYKDTIYVIGGNSIVSLKWKQELLPENCTNTVEIFDPATNLWSFGAEMPSGLCGAGVVKYGGTIMAVGGEDDKCWMAGLFTLRTENGQEVWTEGKELSGVMSTFGCGVANIAKNLIHEVVPS</sequence>
<evidence type="ECO:0000313" key="5">
    <source>
        <dbReference type="Proteomes" id="UP001208570"/>
    </source>
</evidence>
<gene>
    <name evidence="4" type="ORF">LSH36_271g05002</name>
</gene>
<proteinExistence type="predicted"/>
<dbReference type="SUPFAM" id="SSF117281">
    <property type="entry name" value="Kelch motif"/>
    <property type="match status" value="1"/>
</dbReference>
<dbReference type="InterPro" id="IPR017096">
    <property type="entry name" value="BTB-kelch_protein"/>
</dbReference>